<dbReference type="Pfam" id="PF03965">
    <property type="entry name" value="Penicillinase_R"/>
    <property type="match status" value="1"/>
</dbReference>
<keyword evidence="4" id="KW-0804">Transcription</keyword>
<dbReference type="GO" id="GO:0045892">
    <property type="term" value="P:negative regulation of DNA-templated transcription"/>
    <property type="evidence" value="ECO:0007669"/>
    <property type="project" value="InterPro"/>
</dbReference>
<dbReference type="PIRSF" id="PIRSF019455">
    <property type="entry name" value="CopR_AtkY"/>
    <property type="match status" value="1"/>
</dbReference>
<dbReference type="OrthoDB" id="9813558at2"/>
<dbReference type="InterPro" id="IPR005650">
    <property type="entry name" value="BlaI_family"/>
</dbReference>
<dbReference type="GO" id="GO:0003677">
    <property type="term" value="F:DNA binding"/>
    <property type="evidence" value="ECO:0007669"/>
    <property type="project" value="UniProtKB-KW"/>
</dbReference>
<sequence length="131" mass="15180">MSRKRKVKFLTEVELEFMSKLWELGEATVRDVQDALAPARKLAYTSAATILRILEQKEFVTSTKDGKTFVYRPALEKDEYQSRSLRNLSEKLFDNTPVSLVARLVDDNDLSEEALDEIRALIDNRLRDDNR</sequence>
<evidence type="ECO:0000256" key="3">
    <source>
        <dbReference type="ARBA" id="ARBA00023125"/>
    </source>
</evidence>
<dbReference type="Gene3D" id="1.10.4040.10">
    <property type="entry name" value="Penicillinase repressor domain"/>
    <property type="match status" value="1"/>
</dbReference>
<dbReference type="Proteomes" id="UP000244924">
    <property type="component" value="Unassembled WGS sequence"/>
</dbReference>
<evidence type="ECO:0000256" key="1">
    <source>
        <dbReference type="ARBA" id="ARBA00011046"/>
    </source>
</evidence>
<dbReference type="InterPro" id="IPR036390">
    <property type="entry name" value="WH_DNA-bd_sf"/>
</dbReference>
<accession>A0A2R8B614</accession>
<dbReference type="Gene3D" id="1.10.10.10">
    <property type="entry name" value="Winged helix-like DNA-binding domain superfamily/Winged helix DNA-binding domain"/>
    <property type="match status" value="1"/>
</dbReference>
<dbReference type="EMBL" id="OMOQ01000001">
    <property type="protein sequence ID" value="SPH18022.1"/>
    <property type="molecule type" value="Genomic_DNA"/>
</dbReference>
<proteinExistence type="inferred from homology"/>
<dbReference type="SUPFAM" id="SSF46785">
    <property type="entry name" value="Winged helix' DNA-binding domain"/>
    <property type="match status" value="1"/>
</dbReference>
<organism evidence="5 6">
    <name type="scientific">Albidovulum aquaemixtae</name>
    <dbReference type="NCBI Taxonomy" id="1542388"/>
    <lineage>
        <taxon>Bacteria</taxon>
        <taxon>Pseudomonadati</taxon>
        <taxon>Pseudomonadota</taxon>
        <taxon>Alphaproteobacteria</taxon>
        <taxon>Rhodobacterales</taxon>
        <taxon>Paracoccaceae</taxon>
        <taxon>Albidovulum</taxon>
    </lineage>
</organism>
<gene>
    <name evidence="5" type="primary">copY</name>
    <name evidence="5" type="ORF">DEA8626_01552</name>
</gene>
<protein>
    <submittedName>
        <fullName evidence="5">Transcriptional repressor CopY</fullName>
    </submittedName>
</protein>
<keyword evidence="6" id="KW-1185">Reference proteome</keyword>
<evidence type="ECO:0000313" key="6">
    <source>
        <dbReference type="Proteomes" id="UP000244924"/>
    </source>
</evidence>
<evidence type="ECO:0000313" key="5">
    <source>
        <dbReference type="EMBL" id="SPH18022.1"/>
    </source>
</evidence>
<keyword evidence="2" id="KW-0805">Transcription regulation</keyword>
<dbReference type="InterPro" id="IPR036388">
    <property type="entry name" value="WH-like_DNA-bd_sf"/>
</dbReference>
<evidence type="ECO:0000256" key="2">
    <source>
        <dbReference type="ARBA" id="ARBA00023015"/>
    </source>
</evidence>
<keyword evidence="3" id="KW-0238">DNA-binding</keyword>
<dbReference type="RefSeq" id="WP_108852405.1">
    <property type="nucleotide sequence ID" value="NZ_OMOQ01000001.1"/>
</dbReference>
<evidence type="ECO:0000256" key="4">
    <source>
        <dbReference type="ARBA" id="ARBA00023163"/>
    </source>
</evidence>
<comment type="similarity">
    <text evidence="1">Belongs to the BlaI transcriptional regulatory family.</text>
</comment>
<name>A0A2R8B614_9RHOB</name>
<dbReference type="AlphaFoldDB" id="A0A2R8B614"/>
<reference evidence="5 6" key="1">
    <citation type="submission" date="2018-03" db="EMBL/GenBank/DDBJ databases">
        <authorList>
            <person name="Keele B.F."/>
        </authorList>
    </citation>
    <scope>NUCLEOTIDE SEQUENCE [LARGE SCALE GENOMIC DNA]</scope>
    <source>
        <strain evidence="5 6">CECT 8626</strain>
    </source>
</reference>